<dbReference type="GO" id="GO:0003735">
    <property type="term" value="F:structural constituent of ribosome"/>
    <property type="evidence" value="ECO:0007669"/>
    <property type="project" value="TreeGrafter"/>
</dbReference>
<organism evidence="7 8">
    <name type="scientific">Paramecium sonneborni</name>
    <dbReference type="NCBI Taxonomy" id="65129"/>
    <lineage>
        <taxon>Eukaryota</taxon>
        <taxon>Sar</taxon>
        <taxon>Alveolata</taxon>
        <taxon>Ciliophora</taxon>
        <taxon>Intramacronucleata</taxon>
        <taxon>Oligohymenophorea</taxon>
        <taxon>Peniculida</taxon>
        <taxon>Parameciidae</taxon>
        <taxon>Paramecium</taxon>
    </lineage>
</organism>
<evidence type="ECO:0000313" key="8">
    <source>
        <dbReference type="Proteomes" id="UP000692954"/>
    </source>
</evidence>
<accession>A0A8S1LMH1</accession>
<dbReference type="EMBL" id="CAJJDN010000023">
    <property type="protein sequence ID" value="CAD8068029.1"/>
    <property type="molecule type" value="Genomic_DNA"/>
</dbReference>
<dbReference type="GO" id="GO:0022627">
    <property type="term" value="C:cytosolic small ribosomal subunit"/>
    <property type="evidence" value="ECO:0007669"/>
    <property type="project" value="TreeGrafter"/>
</dbReference>
<proteinExistence type="predicted"/>
<feature type="domain" description="Plectin/eS10 N-terminal" evidence="6">
    <location>
        <begin position="70"/>
        <end position="161"/>
    </location>
</feature>
<comment type="caution">
    <text evidence="7">The sequence shown here is derived from an EMBL/GenBank/DDBJ whole genome shotgun (WGS) entry which is preliminary data.</text>
</comment>
<comment type="subcellular location">
    <subcellularLocation>
        <location evidence="1">Cytoplasm</location>
    </subcellularLocation>
</comment>
<feature type="compositionally biased region" description="Basic and acidic residues" evidence="5">
    <location>
        <begin position="164"/>
        <end position="174"/>
    </location>
</feature>
<evidence type="ECO:0000256" key="3">
    <source>
        <dbReference type="ARBA" id="ARBA00022980"/>
    </source>
</evidence>
<name>A0A8S1LMH1_9CILI</name>
<evidence type="ECO:0000256" key="2">
    <source>
        <dbReference type="ARBA" id="ARBA00022490"/>
    </source>
</evidence>
<evidence type="ECO:0000313" key="7">
    <source>
        <dbReference type="EMBL" id="CAD8068029.1"/>
    </source>
</evidence>
<keyword evidence="2" id="KW-0963">Cytoplasm</keyword>
<dbReference type="InterPro" id="IPR037447">
    <property type="entry name" value="Ribosomal_eS10"/>
</dbReference>
<dbReference type="AlphaFoldDB" id="A0A8S1LMH1"/>
<gene>
    <name evidence="7" type="ORF">PSON_ATCC_30995.1.T0230336</name>
</gene>
<dbReference type="PANTHER" id="PTHR12146">
    <property type="entry name" value="40S RIBOSOMAL PROTEIN S10"/>
    <property type="match status" value="1"/>
</dbReference>
<dbReference type="Pfam" id="PF03501">
    <property type="entry name" value="S10_plectin"/>
    <property type="match status" value="1"/>
</dbReference>
<dbReference type="GO" id="GO:0003723">
    <property type="term" value="F:RNA binding"/>
    <property type="evidence" value="ECO:0007669"/>
    <property type="project" value="TreeGrafter"/>
</dbReference>
<protein>
    <recommendedName>
        <fullName evidence="6">Plectin/eS10 N-terminal domain-containing protein</fullName>
    </recommendedName>
</protein>
<dbReference type="InterPro" id="IPR005326">
    <property type="entry name" value="Plectin_eS10_N"/>
</dbReference>
<sequence length="202" mass="24040">MDYKKSENQDEGLRCNLMNDQLIQSQIERYSLRKGMDKRKRYKKSINSVFVYFYFKIQNKSNPLFCMVQVKRQDRRKVYEYLLLEGVIVIKKDMALPVHAETGVKNLEVWMLLRSLRDKKLVDLVFSWQYYYYYLKAEGVKYVRDKLGIVEDVIPATFKKADKKFEEDVPERRGPRGNKPFGRGGNRGPRRAEEQTETTAQQ</sequence>
<reference evidence="7" key="1">
    <citation type="submission" date="2021-01" db="EMBL/GenBank/DDBJ databases">
        <authorList>
            <consortium name="Genoscope - CEA"/>
            <person name="William W."/>
        </authorList>
    </citation>
    <scope>NUCLEOTIDE SEQUENCE</scope>
</reference>
<keyword evidence="4" id="KW-0687">Ribonucleoprotein</keyword>
<evidence type="ECO:0000256" key="5">
    <source>
        <dbReference type="SAM" id="MobiDB-lite"/>
    </source>
</evidence>
<dbReference type="OrthoDB" id="310040at2759"/>
<feature type="region of interest" description="Disordered" evidence="5">
    <location>
        <begin position="164"/>
        <end position="202"/>
    </location>
</feature>
<evidence type="ECO:0000256" key="4">
    <source>
        <dbReference type="ARBA" id="ARBA00023274"/>
    </source>
</evidence>
<keyword evidence="3" id="KW-0689">Ribosomal protein</keyword>
<dbReference type="Proteomes" id="UP000692954">
    <property type="component" value="Unassembled WGS sequence"/>
</dbReference>
<dbReference type="PANTHER" id="PTHR12146:SF0">
    <property type="entry name" value="RIBOSOMAL PROTEIN S10"/>
    <property type="match status" value="1"/>
</dbReference>
<evidence type="ECO:0000259" key="6">
    <source>
        <dbReference type="Pfam" id="PF03501"/>
    </source>
</evidence>
<keyword evidence="8" id="KW-1185">Reference proteome</keyword>
<evidence type="ECO:0000256" key="1">
    <source>
        <dbReference type="ARBA" id="ARBA00004496"/>
    </source>
</evidence>